<keyword evidence="1" id="KW-0732">Signal</keyword>
<dbReference type="Proteomes" id="UP000297649">
    <property type="component" value="Unassembled WGS sequence"/>
</dbReference>
<evidence type="ECO:0000313" key="2">
    <source>
        <dbReference type="EMBL" id="TGN13337.1"/>
    </source>
</evidence>
<reference evidence="2" key="1">
    <citation type="journal article" date="2019" name="PLoS Negl. Trop. Dis.">
        <title>Revisiting the worldwide diversity of Leptospira species in the environment.</title>
        <authorList>
            <person name="Vincent A.T."/>
            <person name="Schiettekatte O."/>
            <person name="Bourhy P."/>
            <person name="Veyrier F.J."/>
            <person name="Picardeau M."/>
        </authorList>
    </citation>
    <scope>NUCLEOTIDE SEQUENCE [LARGE SCALE GENOMIC DNA]</scope>
    <source>
        <strain evidence="2">201601109</strain>
    </source>
</reference>
<accession>A0A6H3NS72</accession>
<evidence type="ECO:0000256" key="1">
    <source>
        <dbReference type="SAM" id="SignalP"/>
    </source>
</evidence>
<proteinExistence type="predicted"/>
<dbReference type="EMBL" id="RQHU01000015">
    <property type="protein sequence ID" value="TGN13337.1"/>
    <property type="molecule type" value="Genomic_DNA"/>
</dbReference>
<organism evidence="2 3">
    <name type="scientific">Leptospira bandrabouensis</name>
    <dbReference type="NCBI Taxonomy" id="2484903"/>
    <lineage>
        <taxon>Bacteria</taxon>
        <taxon>Pseudomonadati</taxon>
        <taxon>Spirochaetota</taxon>
        <taxon>Spirochaetia</taxon>
        <taxon>Leptospirales</taxon>
        <taxon>Leptospiraceae</taxon>
        <taxon>Leptospira</taxon>
    </lineage>
</organism>
<gene>
    <name evidence="2" type="ORF">EHR08_11695</name>
</gene>
<sequence>MKKTLILLLTITLTVTSSSNSQDTNVAEITSSSIISKLIEKYGKSKTSIVDIENNLSSDLYFVLANNFNKEENNKYEFMDIYFKSDFDREEKKEKLKEFKKIPRIFIFEEEIKASQFTNYNFQKNEQIIKTELSNVTIKTIDDNISLYRYLEIDDIYINLKLPVTIAKAINEKKEIDLHGRIGRLISVFEYQGTYDKKILEKNKCVRYSFGQCVFADTYVLYKFIKLKHIQSNLIYENTLY</sequence>
<evidence type="ECO:0000313" key="3">
    <source>
        <dbReference type="Proteomes" id="UP000297649"/>
    </source>
</evidence>
<dbReference type="AlphaFoldDB" id="A0A6H3NS72"/>
<feature type="chain" id="PRO_5026041354" evidence="1">
    <location>
        <begin position="22"/>
        <end position="241"/>
    </location>
</feature>
<protein>
    <submittedName>
        <fullName evidence="2">Uncharacterized protein</fullName>
    </submittedName>
</protein>
<dbReference type="RefSeq" id="WP_135781463.1">
    <property type="nucleotide sequence ID" value="NZ_RQHU01000015.1"/>
</dbReference>
<comment type="caution">
    <text evidence="2">The sequence shown here is derived from an EMBL/GenBank/DDBJ whole genome shotgun (WGS) entry which is preliminary data.</text>
</comment>
<keyword evidence="3" id="KW-1185">Reference proteome</keyword>
<feature type="signal peptide" evidence="1">
    <location>
        <begin position="1"/>
        <end position="21"/>
    </location>
</feature>
<name>A0A6H3NS72_9LEPT</name>